<dbReference type="AlphaFoldDB" id="Q22N04"/>
<dbReference type="PANTHER" id="PTHR11010:SF11">
    <property type="entry name" value="THYMUS-SPECIFIC SERINE PROTEASE"/>
    <property type="match status" value="1"/>
</dbReference>
<protein>
    <submittedName>
        <fullName evidence="7">Serine carboxypeptidase S28 family protein</fullName>
    </submittedName>
</protein>
<dbReference type="eggNOG" id="KOG2182">
    <property type="taxonomic scope" value="Eukaryota"/>
</dbReference>
<dbReference type="GO" id="GO:0006508">
    <property type="term" value="P:proteolysis"/>
    <property type="evidence" value="ECO:0007669"/>
    <property type="project" value="UniProtKB-KW"/>
</dbReference>
<dbReference type="RefSeq" id="XP_976866.1">
    <property type="nucleotide sequence ID" value="XM_971773.3"/>
</dbReference>
<dbReference type="GO" id="GO:0004180">
    <property type="term" value="F:carboxypeptidase activity"/>
    <property type="evidence" value="ECO:0007669"/>
    <property type="project" value="UniProtKB-KW"/>
</dbReference>
<dbReference type="OrthoDB" id="406761at2759"/>
<feature type="chain" id="PRO_5004201217" evidence="6">
    <location>
        <begin position="20"/>
        <end position="485"/>
    </location>
</feature>
<feature type="signal peptide" evidence="6">
    <location>
        <begin position="1"/>
        <end position="19"/>
    </location>
</feature>
<dbReference type="InterPro" id="IPR042269">
    <property type="entry name" value="Ser_carbopepase_S28_SKS"/>
</dbReference>
<keyword evidence="5" id="KW-0325">Glycoprotein</keyword>
<evidence type="ECO:0000256" key="1">
    <source>
        <dbReference type="ARBA" id="ARBA00011079"/>
    </source>
</evidence>
<keyword evidence="7" id="KW-0121">Carboxypeptidase</keyword>
<evidence type="ECO:0000256" key="6">
    <source>
        <dbReference type="SAM" id="SignalP"/>
    </source>
</evidence>
<keyword evidence="2" id="KW-0645">Protease</keyword>
<comment type="similarity">
    <text evidence="1">Belongs to the peptidase S28 family.</text>
</comment>
<dbReference type="Gene3D" id="1.20.120.980">
    <property type="entry name" value="Serine carboxypeptidase S28, SKS domain"/>
    <property type="match status" value="1"/>
</dbReference>
<dbReference type="InterPro" id="IPR008758">
    <property type="entry name" value="Peptidase_S28"/>
</dbReference>
<dbReference type="Proteomes" id="UP000009168">
    <property type="component" value="Unassembled WGS sequence"/>
</dbReference>
<dbReference type="GeneID" id="7833550"/>
<evidence type="ECO:0000256" key="4">
    <source>
        <dbReference type="ARBA" id="ARBA00022801"/>
    </source>
</evidence>
<dbReference type="InParanoid" id="Q22N04"/>
<evidence type="ECO:0000313" key="8">
    <source>
        <dbReference type="Proteomes" id="UP000009168"/>
    </source>
</evidence>
<evidence type="ECO:0000256" key="3">
    <source>
        <dbReference type="ARBA" id="ARBA00022729"/>
    </source>
</evidence>
<dbReference type="GO" id="GO:0008239">
    <property type="term" value="F:dipeptidyl-peptidase activity"/>
    <property type="evidence" value="ECO:0007669"/>
    <property type="project" value="TreeGrafter"/>
</dbReference>
<dbReference type="GO" id="GO:0070008">
    <property type="term" value="F:serine-type exopeptidase activity"/>
    <property type="evidence" value="ECO:0007669"/>
    <property type="project" value="InterPro"/>
</dbReference>
<name>Q22N04_TETTS</name>
<dbReference type="OMA" id="MRYFRNA"/>
<keyword evidence="3 6" id="KW-0732">Signal</keyword>
<proteinExistence type="inferred from homology"/>
<organism evidence="7 8">
    <name type="scientific">Tetrahymena thermophila (strain SB210)</name>
    <dbReference type="NCBI Taxonomy" id="312017"/>
    <lineage>
        <taxon>Eukaryota</taxon>
        <taxon>Sar</taxon>
        <taxon>Alveolata</taxon>
        <taxon>Ciliophora</taxon>
        <taxon>Intramacronucleata</taxon>
        <taxon>Oligohymenophorea</taxon>
        <taxon>Hymenostomatida</taxon>
        <taxon>Tetrahymenina</taxon>
        <taxon>Tetrahymenidae</taxon>
        <taxon>Tetrahymena</taxon>
    </lineage>
</organism>
<dbReference type="Gene3D" id="3.40.50.1820">
    <property type="entry name" value="alpha/beta hydrolase"/>
    <property type="match status" value="1"/>
</dbReference>
<evidence type="ECO:0000313" key="7">
    <source>
        <dbReference type="EMBL" id="EAR86585.1"/>
    </source>
</evidence>
<accession>Q22N04</accession>
<dbReference type="Pfam" id="PF05577">
    <property type="entry name" value="Peptidase_S28"/>
    <property type="match status" value="1"/>
</dbReference>
<dbReference type="PANTHER" id="PTHR11010">
    <property type="entry name" value="PROTEASE S28 PRO-X CARBOXYPEPTIDASE-RELATED"/>
    <property type="match status" value="1"/>
</dbReference>
<dbReference type="ESTHER" id="tetts-q22n04">
    <property type="family name" value="Prolylcarboxypeptidase"/>
</dbReference>
<dbReference type="InterPro" id="IPR029058">
    <property type="entry name" value="AB_hydrolase_fold"/>
</dbReference>
<keyword evidence="8" id="KW-1185">Reference proteome</keyword>
<sequence>MSQAQKLILVFLFVGVALGNISNEAPYSTKIGNQTIEQTTYYFTQKVDHFDPSSTDTYNQRFTVYSEAFNPANGTVFIFIGGEGPQQGLTTGSGWYMLVAQQFSAMVICVEHRFYGVSQPFGQGQDAWTVDHLKFLTVDQSLADLAYFISYIKANNFLRINDRNPFITVGGSYPGAMSAWFRYKYPHLTIGAHASSAVVNAIMDFQQYDYQIYTSTSLSGPECPIKIQKFNEIVEEILTQNGEAAQNLKTLFKAQNLQNDDFLSYFGDLWAGMVQYGKRTVLCDLFAPDTFGEQLKLVVDYAITQGNQPVDGYDTQSLTNTTYVANESGRQWTWQVCTYFGWFQSANQVQPMRSRTVNLQFYQNQCNVAFQNFQNFPKSDLVNTFYGGANLQAFNIVFTNGVEDEWQWASIRYPQGNMDAIISNCTDCGHCVEFRYPKPEDSPQLQQTRASLIQHYTKWITEFRNNQNDNDNSNFIEKMLKVIRK</sequence>
<keyword evidence="4" id="KW-0378">Hydrolase</keyword>
<evidence type="ECO:0000256" key="5">
    <source>
        <dbReference type="ARBA" id="ARBA00023180"/>
    </source>
</evidence>
<reference evidence="8" key="1">
    <citation type="journal article" date="2006" name="PLoS Biol.">
        <title>Macronuclear genome sequence of the ciliate Tetrahymena thermophila, a model eukaryote.</title>
        <authorList>
            <person name="Eisen J.A."/>
            <person name="Coyne R.S."/>
            <person name="Wu M."/>
            <person name="Wu D."/>
            <person name="Thiagarajan M."/>
            <person name="Wortman J.R."/>
            <person name="Badger J.H."/>
            <person name="Ren Q."/>
            <person name="Amedeo P."/>
            <person name="Jones K.M."/>
            <person name="Tallon L.J."/>
            <person name="Delcher A.L."/>
            <person name="Salzberg S.L."/>
            <person name="Silva J.C."/>
            <person name="Haas B.J."/>
            <person name="Majoros W.H."/>
            <person name="Farzad M."/>
            <person name="Carlton J.M."/>
            <person name="Smith R.K. Jr."/>
            <person name="Garg J."/>
            <person name="Pearlman R.E."/>
            <person name="Karrer K.M."/>
            <person name="Sun L."/>
            <person name="Manning G."/>
            <person name="Elde N.C."/>
            <person name="Turkewitz A.P."/>
            <person name="Asai D.J."/>
            <person name="Wilkes D.E."/>
            <person name="Wang Y."/>
            <person name="Cai H."/>
            <person name="Collins K."/>
            <person name="Stewart B.A."/>
            <person name="Lee S.R."/>
            <person name="Wilamowska K."/>
            <person name="Weinberg Z."/>
            <person name="Ruzzo W.L."/>
            <person name="Wloga D."/>
            <person name="Gaertig J."/>
            <person name="Frankel J."/>
            <person name="Tsao C.-C."/>
            <person name="Gorovsky M.A."/>
            <person name="Keeling P.J."/>
            <person name="Waller R.F."/>
            <person name="Patron N.J."/>
            <person name="Cherry J.M."/>
            <person name="Stover N.A."/>
            <person name="Krieger C.J."/>
            <person name="del Toro C."/>
            <person name="Ryder H.F."/>
            <person name="Williamson S.C."/>
            <person name="Barbeau R.A."/>
            <person name="Hamilton E.P."/>
            <person name="Orias E."/>
        </authorList>
    </citation>
    <scope>NUCLEOTIDE SEQUENCE [LARGE SCALE GENOMIC DNA]</scope>
    <source>
        <strain evidence="8">SB210</strain>
    </source>
</reference>
<evidence type="ECO:0000256" key="2">
    <source>
        <dbReference type="ARBA" id="ARBA00022670"/>
    </source>
</evidence>
<dbReference type="HOGENOM" id="CLU_020959_3_1_1"/>
<gene>
    <name evidence="7" type="ORF">TTHERM_00028700</name>
</gene>
<dbReference type="KEGG" id="tet:TTHERM_00028700"/>
<dbReference type="EMBL" id="GG662720">
    <property type="protein sequence ID" value="EAR86585.1"/>
    <property type="molecule type" value="Genomic_DNA"/>
</dbReference>
<dbReference type="SUPFAM" id="SSF53474">
    <property type="entry name" value="alpha/beta-Hydrolases"/>
    <property type="match status" value="1"/>
</dbReference>